<protein>
    <submittedName>
        <fullName evidence="1">Uncharacterized protein</fullName>
    </submittedName>
</protein>
<gene>
    <name evidence="1" type="ORF">SAMN06297397_2441</name>
</gene>
<proteinExistence type="predicted"/>
<comment type="caution">
    <text evidence="1">The sequence shown here is derived from an EMBL/GenBank/DDBJ whole genome shotgun (WGS) entry which is preliminary data.</text>
</comment>
<keyword evidence="2" id="KW-1185">Reference proteome</keyword>
<name>A0AC61PNN3_9FIRM</name>
<evidence type="ECO:0000313" key="2">
    <source>
        <dbReference type="Proteomes" id="UP000192328"/>
    </source>
</evidence>
<accession>A0AC61PNN3</accession>
<reference evidence="1" key="1">
    <citation type="submission" date="2017-04" db="EMBL/GenBank/DDBJ databases">
        <authorList>
            <person name="Varghese N."/>
            <person name="Submissions S."/>
        </authorList>
    </citation>
    <scope>NUCLEOTIDE SEQUENCE</scope>
    <source>
        <strain evidence="1">WTE2008</strain>
    </source>
</reference>
<dbReference type="Proteomes" id="UP000192328">
    <property type="component" value="Unassembled WGS sequence"/>
</dbReference>
<organism evidence="1 2">
    <name type="scientific">Aristaeella lactis</name>
    <dbReference type="NCBI Taxonomy" id="3046383"/>
    <lineage>
        <taxon>Bacteria</taxon>
        <taxon>Bacillati</taxon>
        <taxon>Bacillota</taxon>
        <taxon>Clostridia</taxon>
        <taxon>Eubacteriales</taxon>
        <taxon>Aristaeellaceae</taxon>
        <taxon>Aristaeella</taxon>
    </lineage>
</organism>
<dbReference type="EMBL" id="FWXZ01000005">
    <property type="protein sequence ID" value="SMC77251.1"/>
    <property type="molecule type" value="Genomic_DNA"/>
</dbReference>
<evidence type="ECO:0000313" key="1">
    <source>
        <dbReference type="EMBL" id="SMC77251.1"/>
    </source>
</evidence>
<sequence>MKKELLVLLCIVCCALCSVCYASGCQARITGTTYECAGEFRNNWVGKATDYIFVQDSQVDITEKMKHIKDILAQCSLYSEDDINVPIEVKKVSCVQTQFGMNDDDLIKMYMNPEQYSRFWAHCRIETREDLLLLYSETDDKGLWIDRGCGQELPRYDDVEIKKDISNDVYLIIIVQNDLFDDVNQAITGAHIRFVFSDMIGNEYTYTADLSEAVRINPEEAVTFQIESIEDSETKLDENVIQYFMKSGVKDRNKKQKLTDHPDQYECRSCTITLSDENPEFYFAKPEFDSTESEIIFVDEDIFDGCSDMESNTIILYYFVPKQKKTHDTFDVWLVVEFDKYEANFNSFGFSFGPCYRVHLGEITL</sequence>